<reference evidence="4" key="2">
    <citation type="submission" date="2022-06" db="UniProtKB">
        <authorList>
            <consortium name="EnsemblMetazoa"/>
        </authorList>
    </citation>
    <scope>IDENTIFICATION</scope>
    <source>
        <strain evidence="4">p50T (Dazao)</strain>
    </source>
</reference>
<dbReference type="NCBIfam" id="TIGR01719">
    <property type="entry name" value="euk_UDPppase"/>
    <property type="match status" value="1"/>
</dbReference>
<organism evidence="4 5">
    <name type="scientific">Bombyx mori</name>
    <name type="common">Silk moth</name>
    <dbReference type="NCBI Taxonomy" id="7091"/>
    <lineage>
        <taxon>Eukaryota</taxon>
        <taxon>Metazoa</taxon>
        <taxon>Ecdysozoa</taxon>
        <taxon>Arthropoda</taxon>
        <taxon>Hexapoda</taxon>
        <taxon>Insecta</taxon>
        <taxon>Pterygota</taxon>
        <taxon>Neoptera</taxon>
        <taxon>Endopterygota</taxon>
        <taxon>Lepidoptera</taxon>
        <taxon>Glossata</taxon>
        <taxon>Ditrysia</taxon>
        <taxon>Bombycoidea</taxon>
        <taxon>Bombycidae</taxon>
        <taxon>Bombycinae</taxon>
        <taxon>Bombyx</taxon>
    </lineage>
</organism>
<dbReference type="PANTHER" id="PTHR43691:SF11">
    <property type="entry name" value="FI09636P-RELATED"/>
    <property type="match status" value="1"/>
</dbReference>
<feature type="binding site" evidence="2">
    <location>
        <position position="266"/>
    </location>
    <ligand>
        <name>substrate</name>
    </ligand>
</feature>
<dbReference type="AlphaFoldDB" id="A0A8R2CA01"/>
<sequence length="361" mass="40556">MFDDRISVDLPKTNKMHTIYIQGNKMKCNCDYVLHCNTLEPHYDNCATVWETSHPGKEYPKNEDGTIRLPNKNLDKLESDVLYHLGLDTKNYDLPALFGDVKFVCIGGTKHRMREFAEFVSFNVFHGKNMKLVNLTKHSHRYATYKVGPVLSVSHGIGIPSMTTALQEIIKLLHYAKAVDPIVFRIGTSGGLGIPPGSVVVSSWGLNGYLEKSYDIPVMGRSLKLPAILDKRLSQEIYSMASEEDEFQTYLGGTMGADDFYRGQARLDGPFCDHTEEDKLEFLEKLSEMGVRNIEMEAPAFAALTKEAGIRGAIVCVTLINRLEGDQVSTEKGTLLQWQKRPMAIVAKFISKYLDSMNGWK</sequence>
<evidence type="ECO:0000313" key="5">
    <source>
        <dbReference type="Proteomes" id="UP000005204"/>
    </source>
</evidence>
<feature type="binding site" evidence="2">
    <location>
        <position position="141"/>
    </location>
    <ligand>
        <name>phosphate</name>
        <dbReference type="ChEBI" id="CHEBI:43474"/>
    </ligand>
</feature>
<dbReference type="Pfam" id="PF01048">
    <property type="entry name" value="PNP_UDP_1"/>
    <property type="match status" value="1"/>
</dbReference>
<proteinExistence type="inferred from homology"/>
<evidence type="ECO:0000256" key="2">
    <source>
        <dbReference type="PIRSR" id="PIRSR610059-50"/>
    </source>
</evidence>
<comment type="similarity">
    <text evidence="1">Belongs to the PNP/UDP phosphorylase family.</text>
</comment>
<dbReference type="EnsemblMetazoa" id="XM_012697718.3">
    <property type="protein sequence ID" value="XP_012553172.2"/>
    <property type="gene ID" value="LOC101744496"/>
</dbReference>
<dbReference type="GO" id="GO:0005829">
    <property type="term" value="C:cytosol"/>
    <property type="evidence" value="ECO:0007669"/>
    <property type="project" value="TreeGrafter"/>
</dbReference>
<dbReference type="PANTHER" id="PTHR43691">
    <property type="entry name" value="URIDINE PHOSPHORYLASE"/>
    <property type="match status" value="1"/>
</dbReference>
<feature type="binding site" evidence="2">
    <location>
        <begin position="185"/>
        <end position="188"/>
    </location>
    <ligand>
        <name>phosphate</name>
        <dbReference type="ChEBI" id="CHEBI:43474"/>
    </ligand>
</feature>
<evidence type="ECO:0000259" key="3">
    <source>
        <dbReference type="Pfam" id="PF01048"/>
    </source>
</evidence>
<name>A0A8R2CA01_BOMMO</name>
<dbReference type="InterPro" id="IPR010059">
    <property type="entry name" value="Uridine_phosphorylase_euk"/>
</dbReference>
<dbReference type="InterPro" id="IPR000845">
    <property type="entry name" value="Nucleoside_phosphorylase_d"/>
</dbReference>
<accession>A0A8R2CA01</accession>
<dbReference type="Proteomes" id="UP000005204">
    <property type="component" value="Unassembled WGS sequence"/>
</dbReference>
<keyword evidence="5" id="KW-1185">Reference proteome</keyword>
<evidence type="ECO:0000313" key="4">
    <source>
        <dbReference type="EnsemblMetazoa" id="XP_012553172.2"/>
    </source>
</evidence>
<dbReference type="SUPFAM" id="SSF53167">
    <property type="entry name" value="Purine and uridine phosphorylases"/>
    <property type="match status" value="1"/>
</dbReference>
<dbReference type="SMR" id="A0A8R2CA01"/>
<dbReference type="GO" id="GO:0004850">
    <property type="term" value="F:uridine phosphorylase activity"/>
    <property type="evidence" value="ECO:0007669"/>
    <property type="project" value="InterPro"/>
</dbReference>
<dbReference type="InterPro" id="IPR035994">
    <property type="entry name" value="Nucleoside_phosphorylase_sf"/>
</dbReference>
<feature type="domain" description="Nucleoside phosphorylase" evidence="3">
    <location>
        <begin position="102"/>
        <end position="350"/>
    </location>
</feature>
<feature type="binding site" evidence="2">
    <location>
        <position position="264"/>
    </location>
    <ligand>
        <name>substrate</name>
    </ligand>
</feature>
<reference evidence="5" key="1">
    <citation type="journal article" date="2008" name="Insect Biochem. Mol. Biol.">
        <title>The genome of a lepidopteran model insect, the silkworm Bombyx mori.</title>
        <authorList>
            <consortium name="International Silkworm Genome Consortium"/>
        </authorList>
    </citation>
    <scope>NUCLEOTIDE SEQUENCE [LARGE SCALE GENOMIC DNA]</scope>
    <source>
        <strain evidence="5">p50T</strain>
    </source>
</reference>
<dbReference type="Gene3D" id="3.40.50.1580">
    <property type="entry name" value="Nucleoside phosphorylase domain"/>
    <property type="match status" value="1"/>
</dbReference>
<dbReference type="GO" id="GO:0006218">
    <property type="term" value="P:uridine catabolic process"/>
    <property type="evidence" value="ECO:0007669"/>
    <property type="project" value="TreeGrafter"/>
</dbReference>
<evidence type="ECO:0000256" key="1">
    <source>
        <dbReference type="ARBA" id="ARBA00010456"/>
    </source>
</evidence>
<dbReference type="CDD" id="cd17763">
    <property type="entry name" value="UP_hUPP-like"/>
    <property type="match status" value="1"/>
</dbReference>
<dbReference type="GO" id="GO:0009166">
    <property type="term" value="P:nucleotide catabolic process"/>
    <property type="evidence" value="ECO:0007669"/>
    <property type="project" value="InterPro"/>
</dbReference>
<protein>
    <recommendedName>
        <fullName evidence="3">Nucleoside phosphorylase domain-containing protein</fullName>
    </recommendedName>
</protein>
<gene>
    <name evidence="4" type="primary">101744496</name>
</gene>